<gene>
    <name evidence="1" type="ORF">H4W30_004729</name>
</gene>
<organism evidence="1 2">
    <name type="scientific">Amycolatopsis roodepoortensis</name>
    <dbReference type="NCBI Taxonomy" id="700274"/>
    <lineage>
        <taxon>Bacteria</taxon>
        <taxon>Bacillati</taxon>
        <taxon>Actinomycetota</taxon>
        <taxon>Actinomycetes</taxon>
        <taxon>Pseudonocardiales</taxon>
        <taxon>Pseudonocardiaceae</taxon>
        <taxon>Amycolatopsis</taxon>
    </lineage>
</organism>
<evidence type="ECO:0000313" key="2">
    <source>
        <dbReference type="Proteomes" id="UP000656548"/>
    </source>
</evidence>
<reference evidence="1 2" key="1">
    <citation type="submission" date="2020-10" db="EMBL/GenBank/DDBJ databases">
        <title>Sequencing the genomes of 1000 actinobacteria strains.</title>
        <authorList>
            <person name="Klenk H.-P."/>
        </authorList>
    </citation>
    <scope>NUCLEOTIDE SEQUENCE [LARGE SCALE GENOMIC DNA]</scope>
    <source>
        <strain evidence="1 2">DSM 46661</strain>
    </source>
</reference>
<name>A0ABR9LAF3_9PSEU</name>
<keyword evidence="2" id="KW-1185">Reference proteome</keyword>
<accession>A0ABR9LAF3</accession>
<dbReference type="EMBL" id="JADBEJ010000005">
    <property type="protein sequence ID" value="MBE1577669.1"/>
    <property type="molecule type" value="Genomic_DNA"/>
</dbReference>
<dbReference type="RefSeq" id="WP_264082867.1">
    <property type="nucleotide sequence ID" value="NZ_JADBEJ010000005.1"/>
</dbReference>
<evidence type="ECO:0000313" key="1">
    <source>
        <dbReference type="EMBL" id="MBE1577669.1"/>
    </source>
</evidence>
<dbReference type="Proteomes" id="UP000656548">
    <property type="component" value="Unassembled WGS sequence"/>
</dbReference>
<comment type="caution">
    <text evidence="1">The sequence shown here is derived from an EMBL/GenBank/DDBJ whole genome shotgun (WGS) entry which is preliminary data.</text>
</comment>
<proteinExistence type="predicted"/>
<sequence>MQAGLSLLVGLLTASGRPVVEVDQVGKAFRLLPVEHRDRHAP</sequence>
<protein>
    <submittedName>
        <fullName evidence="1">Uncharacterized protein</fullName>
    </submittedName>
</protein>